<dbReference type="KEGG" id="ehx:EMIHUDRAFT_436202"/>
<feature type="compositionally biased region" description="Basic and acidic residues" evidence="1">
    <location>
        <begin position="16"/>
        <end position="26"/>
    </location>
</feature>
<reference evidence="3" key="1">
    <citation type="journal article" date="2013" name="Nature">
        <title>Pan genome of the phytoplankton Emiliania underpins its global distribution.</title>
        <authorList>
            <person name="Read B.A."/>
            <person name="Kegel J."/>
            <person name="Klute M.J."/>
            <person name="Kuo A."/>
            <person name="Lefebvre S.C."/>
            <person name="Maumus F."/>
            <person name="Mayer C."/>
            <person name="Miller J."/>
            <person name="Monier A."/>
            <person name="Salamov A."/>
            <person name="Young J."/>
            <person name="Aguilar M."/>
            <person name="Claverie J.M."/>
            <person name="Frickenhaus S."/>
            <person name="Gonzalez K."/>
            <person name="Herman E.K."/>
            <person name="Lin Y.C."/>
            <person name="Napier J."/>
            <person name="Ogata H."/>
            <person name="Sarno A.F."/>
            <person name="Shmutz J."/>
            <person name="Schroeder D."/>
            <person name="de Vargas C."/>
            <person name="Verret F."/>
            <person name="von Dassow P."/>
            <person name="Valentin K."/>
            <person name="Van de Peer Y."/>
            <person name="Wheeler G."/>
            <person name="Dacks J.B."/>
            <person name="Delwiche C.F."/>
            <person name="Dyhrman S.T."/>
            <person name="Glockner G."/>
            <person name="John U."/>
            <person name="Richards T."/>
            <person name="Worden A.Z."/>
            <person name="Zhang X."/>
            <person name="Grigoriev I.V."/>
            <person name="Allen A.E."/>
            <person name="Bidle K."/>
            <person name="Borodovsky M."/>
            <person name="Bowler C."/>
            <person name="Brownlee C."/>
            <person name="Cock J.M."/>
            <person name="Elias M."/>
            <person name="Gladyshev V.N."/>
            <person name="Groth M."/>
            <person name="Guda C."/>
            <person name="Hadaegh A."/>
            <person name="Iglesias-Rodriguez M.D."/>
            <person name="Jenkins J."/>
            <person name="Jones B.M."/>
            <person name="Lawson T."/>
            <person name="Leese F."/>
            <person name="Lindquist E."/>
            <person name="Lobanov A."/>
            <person name="Lomsadze A."/>
            <person name="Malik S.B."/>
            <person name="Marsh M.E."/>
            <person name="Mackinder L."/>
            <person name="Mock T."/>
            <person name="Mueller-Roeber B."/>
            <person name="Pagarete A."/>
            <person name="Parker M."/>
            <person name="Probert I."/>
            <person name="Quesneville H."/>
            <person name="Raines C."/>
            <person name="Rensing S.A."/>
            <person name="Riano-Pachon D.M."/>
            <person name="Richier S."/>
            <person name="Rokitta S."/>
            <person name="Shiraiwa Y."/>
            <person name="Soanes D.M."/>
            <person name="van der Giezen M."/>
            <person name="Wahlund T.M."/>
            <person name="Williams B."/>
            <person name="Wilson W."/>
            <person name="Wolfe G."/>
            <person name="Wurch L.L."/>
        </authorList>
    </citation>
    <scope>NUCLEOTIDE SEQUENCE</scope>
</reference>
<evidence type="ECO:0000256" key="1">
    <source>
        <dbReference type="SAM" id="MobiDB-lite"/>
    </source>
</evidence>
<name>A0A0D3J5X6_EMIH1</name>
<evidence type="ECO:0000313" key="2">
    <source>
        <dbReference type="EnsemblProtists" id="EOD18911"/>
    </source>
</evidence>
<organism evidence="2 3">
    <name type="scientific">Emiliania huxleyi (strain CCMP1516)</name>
    <dbReference type="NCBI Taxonomy" id="280463"/>
    <lineage>
        <taxon>Eukaryota</taxon>
        <taxon>Haptista</taxon>
        <taxon>Haptophyta</taxon>
        <taxon>Prymnesiophyceae</taxon>
        <taxon>Isochrysidales</taxon>
        <taxon>Noelaerhabdaceae</taxon>
        <taxon>Emiliania</taxon>
    </lineage>
</organism>
<dbReference type="EnsemblProtists" id="EOD18911">
    <property type="protein sequence ID" value="EOD18911"/>
    <property type="gene ID" value="EMIHUDRAFT_436202"/>
</dbReference>
<dbReference type="PaxDb" id="2903-EOD18911"/>
<sequence>MAYAGTFERLGAQRQTEGRRQPEARRNPLPRGVPPRSTPRVSPRLTAPTCGHRARTMVQLAATRIALHTHKLWRRRRTRSSSPDMKRGAPCGGNAFVALWCCARGADGAVEATVDVAYTCSLRETAHCARPPSAPSGIRRSRESPPTHSLL</sequence>
<proteinExistence type="predicted"/>
<dbReference type="Proteomes" id="UP000013827">
    <property type="component" value="Unassembled WGS sequence"/>
</dbReference>
<dbReference type="HOGENOM" id="CLU_1734907_0_0_1"/>
<protein>
    <submittedName>
        <fullName evidence="2">Uncharacterized protein</fullName>
    </submittedName>
</protein>
<dbReference type="GeneID" id="17264458"/>
<accession>A0A0D3J5X6</accession>
<feature type="region of interest" description="Disordered" evidence="1">
    <location>
        <begin position="1"/>
        <end position="48"/>
    </location>
</feature>
<dbReference type="AlphaFoldDB" id="A0A0D3J5X6"/>
<evidence type="ECO:0000313" key="3">
    <source>
        <dbReference type="Proteomes" id="UP000013827"/>
    </source>
</evidence>
<dbReference type="RefSeq" id="XP_005771340.1">
    <property type="nucleotide sequence ID" value="XM_005771283.1"/>
</dbReference>
<reference evidence="2" key="2">
    <citation type="submission" date="2024-10" db="UniProtKB">
        <authorList>
            <consortium name="EnsemblProtists"/>
        </authorList>
    </citation>
    <scope>IDENTIFICATION</scope>
</reference>
<feature type="region of interest" description="Disordered" evidence="1">
    <location>
        <begin position="129"/>
        <end position="151"/>
    </location>
</feature>
<keyword evidence="3" id="KW-1185">Reference proteome</keyword>